<reference evidence="1" key="1">
    <citation type="submission" date="2018-11" db="EMBL/GenBank/DDBJ databases">
        <authorList>
            <consortium name="Pathogen Informatics"/>
        </authorList>
    </citation>
    <scope>NUCLEOTIDE SEQUENCE [LARGE SCALE GENOMIC DNA]</scope>
</reference>
<protein>
    <submittedName>
        <fullName evidence="1">Uncharacterized protein</fullName>
    </submittedName>
</protein>
<dbReference type="PANTHER" id="PTHR16469:SF27">
    <property type="entry name" value="UBIQUITIN-ASSOCIATED AND SH3 DOMAIN-CONTAINING BA-RELATED"/>
    <property type="match status" value="1"/>
</dbReference>
<dbReference type="GO" id="GO:0016791">
    <property type="term" value="F:phosphatase activity"/>
    <property type="evidence" value="ECO:0007669"/>
    <property type="project" value="UniProtKB-ARBA"/>
</dbReference>
<name>A0A3P7Y2Q9_HELPZ</name>
<dbReference type="AlphaFoldDB" id="A0A3P7Y2Q9"/>
<dbReference type="InterPro" id="IPR029033">
    <property type="entry name" value="His_PPase_superfam"/>
</dbReference>
<accession>A0A3P7Y2Q9</accession>
<dbReference type="InterPro" id="IPR051710">
    <property type="entry name" value="Phosphatase_SH3-domain"/>
</dbReference>
<dbReference type="CDD" id="cd07067">
    <property type="entry name" value="HP_PGM_like"/>
    <property type="match status" value="1"/>
</dbReference>
<organism evidence="1">
    <name type="scientific">Heligmosomoides polygyrus</name>
    <name type="common">Parasitic roundworm</name>
    <dbReference type="NCBI Taxonomy" id="6339"/>
    <lineage>
        <taxon>Eukaryota</taxon>
        <taxon>Metazoa</taxon>
        <taxon>Ecdysozoa</taxon>
        <taxon>Nematoda</taxon>
        <taxon>Chromadorea</taxon>
        <taxon>Rhabditida</taxon>
        <taxon>Rhabditina</taxon>
        <taxon>Rhabditomorpha</taxon>
        <taxon>Strongyloidea</taxon>
        <taxon>Heligmosomidae</taxon>
        <taxon>Heligmosomoides</taxon>
    </lineage>
</organism>
<gene>
    <name evidence="1" type="ORF">HPBE_LOCUS5549</name>
</gene>
<dbReference type="InterPro" id="IPR013078">
    <property type="entry name" value="His_Pase_superF_clade-1"/>
</dbReference>
<dbReference type="PANTHER" id="PTHR16469">
    <property type="entry name" value="UBIQUITIN-ASSOCIATED AND SH3 DOMAIN-CONTAINING BA-RELATED"/>
    <property type="match status" value="1"/>
</dbReference>
<evidence type="ECO:0000313" key="1">
    <source>
        <dbReference type="EMBL" id="VDO64974.1"/>
    </source>
</evidence>
<dbReference type="Pfam" id="PF00300">
    <property type="entry name" value="His_Phos_1"/>
    <property type="match status" value="1"/>
</dbReference>
<dbReference type="SUPFAM" id="SSF53254">
    <property type="entry name" value="Phosphoglycerate mutase-like"/>
    <property type="match status" value="1"/>
</dbReference>
<dbReference type="EMBL" id="UZAH01025494">
    <property type="protein sequence ID" value="VDO64974.1"/>
    <property type="molecule type" value="Genomic_DNA"/>
</dbReference>
<proteinExistence type="predicted"/>
<dbReference type="Gene3D" id="3.40.50.1240">
    <property type="entry name" value="Phosphoglycerate mutase-like"/>
    <property type="match status" value="1"/>
</dbReference>
<dbReference type="OrthoDB" id="414418at2759"/>
<sequence>MPHTQRIPPLGRFILTFSVCHGETVDEVFPQWTRLSFHSGKYRPYDLNMPAVIPKRPIKYYKNDPPLTEYGGLTAEFMGHGIKMAGYKPEVIFSSPELRCVQTAAAISHAFGKPEPMIHIEPALAEWVQINPNSASEWLTLAGLGYPICGGQEATQLPKRESPEDYSRRLTNFFKSISQPSSPDQCVSTYL</sequence>